<reference evidence="1 2" key="1">
    <citation type="journal article" date="2020" name="ISME J.">
        <title>Comparative genomics reveals insights into cyanobacterial evolution and habitat adaptation.</title>
        <authorList>
            <person name="Chen M.Y."/>
            <person name="Teng W.K."/>
            <person name="Zhao L."/>
            <person name="Hu C.X."/>
            <person name="Zhou Y.K."/>
            <person name="Han B.P."/>
            <person name="Song L.R."/>
            <person name="Shu W.S."/>
        </authorList>
    </citation>
    <scope>NUCLEOTIDE SEQUENCE [LARGE SCALE GENOMIC DNA]</scope>
    <source>
        <strain evidence="1 2">FACHB-838</strain>
    </source>
</reference>
<dbReference type="Proteomes" id="UP000623440">
    <property type="component" value="Unassembled WGS sequence"/>
</dbReference>
<dbReference type="EMBL" id="JACJSI010000224">
    <property type="protein sequence ID" value="MBD2535025.1"/>
    <property type="molecule type" value="Genomic_DNA"/>
</dbReference>
<name>A0ABR8E1B0_9NOSO</name>
<comment type="caution">
    <text evidence="1">The sequence shown here is derived from an EMBL/GenBank/DDBJ whole genome shotgun (WGS) entry which is preliminary data.</text>
</comment>
<evidence type="ECO:0008006" key="3">
    <source>
        <dbReference type="Google" id="ProtNLM"/>
    </source>
</evidence>
<organism evidence="1 2">
    <name type="scientific">Nostoc flagelliforme FACHB-838</name>
    <dbReference type="NCBI Taxonomy" id="2692904"/>
    <lineage>
        <taxon>Bacteria</taxon>
        <taxon>Bacillati</taxon>
        <taxon>Cyanobacteriota</taxon>
        <taxon>Cyanophyceae</taxon>
        <taxon>Nostocales</taxon>
        <taxon>Nostocaceae</taxon>
        <taxon>Nostoc</taxon>
    </lineage>
</organism>
<protein>
    <recommendedName>
        <fullName evidence="3">Transposase</fullName>
    </recommendedName>
</protein>
<keyword evidence="2" id="KW-1185">Reference proteome</keyword>
<gene>
    <name evidence="1" type="ORF">H6G97_38630</name>
</gene>
<evidence type="ECO:0000313" key="2">
    <source>
        <dbReference type="Proteomes" id="UP000623440"/>
    </source>
</evidence>
<proteinExistence type="predicted"/>
<sequence>MAYAIARIKKLKRSNLAGSEAHTARQRETLAPILSHFSRSCCRRLV</sequence>
<accession>A0ABR8E1B0</accession>
<evidence type="ECO:0000313" key="1">
    <source>
        <dbReference type="EMBL" id="MBD2535025.1"/>
    </source>
</evidence>